<name>A0A1U7HKU7_9CYAN</name>
<dbReference type="OrthoDB" id="471184at2"/>
<reference evidence="3 4" key="1">
    <citation type="submission" date="2016-11" db="EMBL/GenBank/DDBJ databases">
        <title>Draft Genome Sequences of Nine Cyanobacterial Strains from Diverse Habitats.</title>
        <authorList>
            <person name="Zhu T."/>
            <person name="Hou S."/>
            <person name="Lu X."/>
            <person name="Hess W.R."/>
        </authorList>
    </citation>
    <scope>NUCLEOTIDE SEQUENCE [LARGE SCALE GENOMIC DNA]</scope>
    <source>
        <strain evidence="3 4">NIES-593</strain>
    </source>
</reference>
<dbReference type="RefSeq" id="WP_073599180.1">
    <property type="nucleotide sequence ID" value="NZ_MRCB01000007.1"/>
</dbReference>
<evidence type="ECO:0000313" key="3">
    <source>
        <dbReference type="EMBL" id="OKH24199.1"/>
    </source>
</evidence>
<evidence type="ECO:0000256" key="2">
    <source>
        <dbReference type="SAM" id="Phobius"/>
    </source>
</evidence>
<keyword evidence="4" id="KW-1185">Reference proteome</keyword>
<feature type="coiled-coil region" evidence="1">
    <location>
        <begin position="6"/>
        <end position="65"/>
    </location>
</feature>
<evidence type="ECO:0000313" key="4">
    <source>
        <dbReference type="Proteomes" id="UP000186868"/>
    </source>
</evidence>
<keyword evidence="2" id="KW-1133">Transmembrane helix</keyword>
<feature type="transmembrane region" description="Helical" evidence="2">
    <location>
        <begin position="100"/>
        <end position="121"/>
    </location>
</feature>
<dbReference type="EMBL" id="MRCB01000007">
    <property type="protein sequence ID" value="OKH24199.1"/>
    <property type="molecule type" value="Genomic_DNA"/>
</dbReference>
<keyword evidence="2" id="KW-0472">Membrane</keyword>
<evidence type="ECO:0008006" key="5">
    <source>
        <dbReference type="Google" id="ProtNLM"/>
    </source>
</evidence>
<dbReference type="Proteomes" id="UP000186868">
    <property type="component" value="Unassembled WGS sequence"/>
</dbReference>
<proteinExistence type="predicted"/>
<accession>A0A1U7HKU7</accession>
<gene>
    <name evidence="3" type="ORF">NIES593_08575</name>
</gene>
<comment type="caution">
    <text evidence="3">The sequence shown here is derived from an EMBL/GenBank/DDBJ whole genome shotgun (WGS) entry which is preliminary data.</text>
</comment>
<protein>
    <recommendedName>
        <fullName evidence="5">DUF4164 domain-containing protein</fullName>
    </recommendedName>
</protein>
<sequence>MSVAIESDLKEIFTKFEQKLDRLEQKIDGVAKDVSELKVSVARTEAELRGNIKVLNESVARTEAQLKGDIKALDEKLSGEIKTLGEKTDGLSKRLDSTEFINRGIFVGLILTILGGFAKLFGLVGNP</sequence>
<keyword evidence="1" id="KW-0175">Coiled coil</keyword>
<organism evidence="3 4">
    <name type="scientific">Hydrococcus rivularis NIES-593</name>
    <dbReference type="NCBI Taxonomy" id="1921803"/>
    <lineage>
        <taxon>Bacteria</taxon>
        <taxon>Bacillati</taxon>
        <taxon>Cyanobacteriota</taxon>
        <taxon>Cyanophyceae</taxon>
        <taxon>Pleurocapsales</taxon>
        <taxon>Hydrococcaceae</taxon>
        <taxon>Hydrococcus</taxon>
    </lineage>
</organism>
<evidence type="ECO:0000256" key="1">
    <source>
        <dbReference type="SAM" id="Coils"/>
    </source>
</evidence>
<keyword evidence="2" id="KW-0812">Transmembrane</keyword>
<dbReference type="AlphaFoldDB" id="A0A1U7HKU7"/>